<keyword evidence="3" id="KW-0408">Iron</keyword>
<accession>V9VS61</accession>
<keyword evidence="7" id="KW-1185">Reference proteome</keyword>
<dbReference type="InterPro" id="IPR026575">
    <property type="entry name" value="GpdQ/CpdA-like"/>
</dbReference>
<reference evidence="6 7" key="1">
    <citation type="submission" date="2013-09" db="EMBL/GenBank/DDBJ databases">
        <authorList>
            <consortium name="DOE Joint Genome Institute"/>
            <person name="Klenk H.-P."/>
            <person name="Huntemann M."/>
            <person name="Han J."/>
            <person name="Chen A."/>
            <person name="Kyrpides N."/>
            <person name="Mavromatis K."/>
            <person name="Markowitz V."/>
            <person name="Palaniappan K."/>
            <person name="Ivanova N."/>
            <person name="Schaumberg A."/>
            <person name="Pati A."/>
            <person name="Liolios K."/>
            <person name="Nordberg H.P."/>
            <person name="Cantor M.N."/>
            <person name="Hua S.X."/>
            <person name="Woyke T."/>
        </authorList>
    </citation>
    <scope>NUCLEOTIDE SEQUENCE [LARGE SCALE GENOMIC DNA]</scope>
    <source>
        <strain evidence="6 7">DSM 14336</strain>
    </source>
</reference>
<evidence type="ECO:0000313" key="6">
    <source>
        <dbReference type="EMBL" id="AHC99696.1"/>
    </source>
</evidence>
<keyword evidence="2" id="KW-0378">Hydrolase</keyword>
<evidence type="ECO:0000313" key="7">
    <source>
        <dbReference type="Proteomes" id="UP000018780"/>
    </source>
</evidence>
<dbReference type="Gene3D" id="3.60.21.10">
    <property type="match status" value="1"/>
</dbReference>
<evidence type="ECO:0000256" key="3">
    <source>
        <dbReference type="ARBA" id="ARBA00023004"/>
    </source>
</evidence>
<organism evidence="6 7">
    <name type="scientific">Leisingera methylohalidivorans DSM 14336</name>
    <dbReference type="NCBI Taxonomy" id="999552"/>
    <lineage>
        <taxon>Bacteria</taxon>
        <taxon>Pseudomonadati</taxon>
        <taxon>Pseudomonadota</taxon>
        <taxon>Alphaproteobacteria</taxon>
        <taxon>Rhodobacterales</taxon>
        <taxon>Roseobacteraceae</taxon>
        <taxon>Leisingera</taxon>
    </lineage>
</organism>
<dbReference type="EMBL" id="CP006773">
    <property type="protein sequence ID" value="AHC99696.1"/>
    <property type="molecule type" value="Genomic_DNA"/>
</dbReference>
<dbReference type="RefSeq" id="WP_024088772.1">
    <property type="nucleotide sequence ID" value="NC_023135.1"/>
</dbReference>
<dbReference type="Pfam" id="PF00149">
    <property type="entry name" value="Metallophos"/>
    <property type="match status" value="1"/>
</dbReference>
<dbReference type="SUPFAM" id="SSF56300">
    <property type="entry name" value="Metallo-dependent phosphatases"/>
    <property type="match status" value="1"/>
</dbReference>
<evidence type="ECO:0000259" key="5">
    <source>
        <dbReference type="Pfam" id="PF00149"/>
    </source>
</evidence>
<comment type="similarity">
    <text evidence="4">Belongs to the cyclic nucleotide phosphodiesterase class-III family.</text>
</comment>
<evidence type="ECO:0000256" key="2">
    <source>
        <dbReference type="ARBA" id="ARBA00022801"/>
    </source>
</evidence>
<dbReference type="PATRIC" id="fig|999552.6.peg.453"/>
<dbReference type="GO" id="GO:0046872">
    <property type="term" value="F:metal ion binding"/>
    <property type="evidence" value="ECO:0007669"/>
    <property type="project" value="UniProtKB-KW"/>
</dbReference>
<evidence type="ECO:0000256" key="4">
    <source>
        <dbReference type="ARBA" id="ARBA00025742"/>
    </source>
</evidence>
<sequence>MTKLIWMSDPHFAEEGDVLGHDPRVRLDAAIAHINRNHADAAMCIISGDIVNRGTRAGYKGVKGKLSDLDITYLPMIGNHDSRDLFREILPLPDTCMADFIQYQVATPDGILLCLDTHKAGSDAGEFCPARAEWLRETLMNAGNTPIFLFMHHPPMALGLPMQDTENLEDGDGFLDLISDFACVKYLCIGHVHRPISGTVRGIPFSTMRSVLYQAPPPRPEWTWETFKPSNEAPNIGIIQLEDSAVRIQFDQFCEYQLGVTPD</sequence>
<protein>
    <submittedName>
        <fullName evidence="6">Metallophosphoesterase</fullName>
    </submittedName>
</protein>
<proteinExistence type="inferred from homology"/>
<name>V9VS61_9RHOB</name>
<dbReference type="HOGENOM" id="CLU_070320_2_0_5"/>
<dbReference type="InterPro" id="IPR004843">
    <property type="entry name" value="Calcineurin-like_PHP"/>
</dbReference>
<feature type="domain" description="Calcineurin-like phosphoesterase" evidence="5">
    <location>
        <begin position="3"/>
        <end position="195"/>
    </location>
</feature>
<dbReference type="GO" id="GO:0004112">
    <property type="term" value="F:cyclic-nucleotide phosphodiesterase activity"/>
    <property type="evidence" value="ECO:0007669"/>
    <property type="project" value="InterPro"/>
</dbReference>
<gene>
    <name evidence="6" type="ORF">METH_02270</name>
</gene>
<dbReference type="PANTHER" id="PTHR42988:SF2">
    <property type="entry name" value="CYCLIC NUCLEOTIDE PHOSPHODIESTERASE CBUA0032-RELATED"/>
    <property type="match status" value="1"/>
</dbReference>
<dbReference type="CDD" id="cd07402">
    <property type="entry name" value="MPP_GpdQ"/>
    <property type="match status" value="1"/>
</dbReference>
<dbReference type="AlphaFoldDB" id="V9VS61"/>
<keyword evidence="1" id="KW-0479">Metal-binding</keyword>
<dbReference type="PANTHER" id="PTHR42988">
    <property type="entry name" value="PHOSPHOHYDROLASE"/>
    <property type="match status" value="1"/>
</dbReference>
<dbReference type="InterPro" id="IPR029052">
    <property type="entry name" value="Metallo-depent_PP-like"/>
</dbReference>
<evidence type="ECO:0000256" key="1">
    <source>
        <dbReference type="ARBA" id="ARBA00022723"/>
    </source>
</evidence>
<dbReference type="InterPro" id="IPR050884">
    <property type="entry name" value="CNP_phosphodiesterase-III"/>
</dbReference>
<dbReference type="KEGG" id="lmd:METH_02270"/>
<dbReference type="STRING" id="999552.METH_02270"/>
<dbReference type="Proteomes" id="UP000018780">
    <property type="component" value="Chromosome"/>
</dbReference>